<accession>A0A7X2NR84</accession>
<feature type="transmembrane region" description="Helical" evidence="1">
    <location>
        <begin position="316"/>
        <end position="335"/>
    </location>
</feature>
<feature type="transmembrane region" description="Helical" evidence="1">
    <location>
        <begin position="82"/>
        <end position="101"/>
    </location>
</feature>
<feature type="transmembrane region" description="Helical" evidence="1">
    <location>
        <begin position="342"/>
        <end position="361"/>
    </location>
</feature>
<keyword evidence="1" id="KW-1133">Transmembrane helix</keyword>
<keyword evidence="3" id="KW-1185">Reference proteome</keyword>
<gene>
    <name evidence="2" type="ORF">FYJ51_04235</name>
</gene>
<dbReference type="Proteomes" id="UP000461880">
    <property type="component" value="Unassembled WGS sequence"/>
</dbReference>
<dbReference type="EMBL" id="VUMN01000007">
    <property type="protein sequence ID" value="MSS58109.1"/>
    <property type="molecule type" value="Genomic_DNA"/>
</dbReference>
<keyword evidence="1" id="KW-0472">Membrane</keyword>
<evidence type="ECO:0000256" key="1">
    <source>
        <dbReference type="SAM" id="Phobius"/>
    </source>
</evidence>
<dbReference type="InterPro" id="IPR045691">
    <property type="entry name" value="DUF6056"/>
</dbReference>
<sequence length="594" mass="65981">MKLMKRIKTYYETPLHRVMTVTAVLLFGLNLLAIPTSDDFRYGVNSGLSDIFAREVNQYFTWTGRSVAHLIARIFLSFPKPVFDLCNSICFAYVIWLLNAHGAGDQNRISPSVYAFSAFFVFLTVPLFGQTVLWETGACNYLWTAAILLSFLLVYRKESHEPGNHRRSFCLGMFFAGVAAGWTNENTAGAMILIVLLILIDTFHQNRRIPLWMITGLAGALIGFVLMVTAPGNFIRGQAFTSDNGFAYTFTHNLTDGIRVFAEYPGQIAEWILFGLLIGLADRNERKTALGYAFASAAAVYAMVLTHMPLLYDRSMFGSTLLLTAADLILLYSVLQKGMLPALGKSVLAVLSVLSLFRYGYTCADLFYTRHLYGIREAWVKEQREAGNLNPVVPQIGSEFLTSYNPMYGLSDLVVYPSGPDNQAYAELNGLESVVSTAYSKWKTIYEHGDPEYMNITGLSDYISLLQNSEDKLILITCSTLTDGDASLKAAFEPLGISWNGKSNGCFLLYQGSILINTGSESLYLEQNIGGHYIYLSSSDDPELSDITVDQIEYTNDHEGISVVVYDLSSGTVCDSVTWNRDNGSYGVRSYEES</sequence>
<feature type="transmembrane region" description="Helical" evidence="1">
    <location>
        <begin position="113"/>
        <end position="134"/>
    </location>
</feature>
<dbReference type="Pfam" id="PF19528">
    <property type="entry name" value="DUF6056"/>
    <property type="match status" value="1"/>
</dbReference>
<comment type="caution">
    <text evidence="2">The sequence shown here is derived from an EMBL/GenBank/DDBJ whole genome shotgun (WGS) entry which is preliminary data.</text>
</comment>
<reference evidence="2 3" key="1">
    <citation type="submission" date="2019-08" db="EMBL/GenBank/DDBJ databases">
        <title>In-depth cultivation of the pig gut microbiome towards novel bacterial diversity and tailored functional studies.</title>
        <authorList>
            <person name="Wylensek D."/>
            <person name="Hitch T.C.A."/>
            <person name="Clavel T."/>
        </authorList>
    </citation>
    <scope>NUCLEOTIDE SEQUENCE [LARGE SCALE GENOMIC DNA]</scope>
    <source>
        <strain evidence="2 3">Oil+RF-744-GAM-WT-6</strain>
    </source>
</reference>
<feature type="transmembrane region" description="Helical" evidence="1">
    <location>
        <begin position="211"/>
        <end position="230"/>
    </location>
</feature>
<feature type="transmembrane region" description="Helical" evidence="1">
    <location>
        <begin position="167"/>
        <end position="182"/>
    </location>
</feature>
<keyword evidence="1" id="KW-0812">Transmembrane</keyword>
<evidence type="ECO:0000313" key="2">
    <source>
        <dbReference type="EMBL" id="MSS58109.1"/>
    </source>
</evidence>
<proteinExistence type="predicted"/>
<feature type="transmembrane region" description="Helical" evidence="1">
    <location>
        <begin position="289"/>
        <end position="310"/>
    </location>
</feature>
<name>A0A7X2NR84_9FIRM</name>
<feature type="transmembrane region" description="Helical" evidence="1">
    <location>
        <begin position="140"/>
        <end position="155"/>
    </location>
</feature>
<protein>
    <submittedName>
        <fullName evidence="2">Uncharacterized protein</fullName>
    </submittedName>
</protein>
<organism evidence="2 3">
    <name type="scientific">Stecheria intestinalis</name>
    <dbReference type="NCBI Taxonomy" id="2606630"/>
    <lineage>
        <taxon>Bacteria</taxon>
        <taxon>Bacillati</taxon>
        <taxon>Bacillota</taxon>
        <taxon>Erysipelotrichia</taxon>
        <taxon>Erysipelotrichales</taxon>
        <taxon>Erysipelotrichaceae</taxon>
        <taxon>Stecheria</taxon>
    </lineage>
</organism>
<dbReference type="AlphaFoldDB" id="A0A7X2NR84"/>
<dbReference type="RefSeq" id="WP_154503617.1">
    <property type="nucleotide sequence ID" value="NZ_VUMN01000007.1"/>
</dbReference>
<evidence type="ECO:0000313" key="3">
    <source>
        <dbReference type="Proteomes" id="UP000461880"/>
    </source>
</evidence>